<organism evidence="8 9">
    <name type="scientific">Verrucosispora sioxanthis</name>
    <dbReference type="NCBI Taxonomy" id="2499994"/>
    <lineage>
        <taxon>Bacteria</taxon>
        <taxon>Bacillati</taxon>
        <taxon>Actinomycetota</taxon>
        <taxon>Actinomycetes</taxon>
        <taxon>Micromonosporales</taxon>
        <taxon>Micromonosporaceae</taxon>
        <taxon>Micromonospora</taxon>
    </lineage>
</organism>
<dbReference type="InterPro" id="IPR012349">
    <property type="entry name" value="Split_barrel_FMN-bd"/>
</dbReference>
<feature type="binding site" evidence="5">
    <location>
        <position position="189"/>
    </location>
    <ligand>
        <name>FMN</name>
        <dbReference type="ChEBI" id="CHEBI:58210"/>
    </ligand>
</feature>
<dbReference type="GO" id="GO:0004733">
    <property type="term" value="F:pyridoxamine phosphate oxidase activity"/>
    <property type="evidence" value="ECO:0007669"/>
    <property type="project" value="UniProtKB-EC"/>
</dbReference>
<dbReference type="AlphaFoldDB" id="A0A6M1KR36"/>
<keyword evidence="9" id="KW-1185">Reference proteome</keyword>
<accession>A0A6M1KR36</accession>
<dbReference type="RefSeq" id="WP_164446323.1">
    <property type="nucleotide sequence ID" value="NZ_SAIY01000002.1"/>
</dbReference>
<feature type="binding site" evidence="5">
    <location>
        <position position="101"/>
    </location>
    <ligand>
        <name>FMN</name>
        <dbReference type="ChEBI" id="CHEBI:58210"/>
    </ligand>
</feature>
<reference evidence="8 9" key="1">
    <citation type="submission" date="2020-02" db="EMBL/GenBank/DDBJ databases">
        <title>Draft Genome Sequence of Verrucosispora sp. Strain CWR15, Isolated from Gulf of Mexico Sponge.</title>
        <authorList>
            <person name="Kennedy S.J."/>
            <person name="Cella E."/>
            <person name="Azarian T."/>
            <person name="Baker B.J."/>
            <person name="Shaw L.N."/>
        </authorList>
    </citation>
    <scope>NUCLEOTIDE SEQUENCE [LARGE SCALE GENOMIC DNA]</scope>
    <source>
        <strain evidence="8 9">CWR15</strain>
    </source>
</reference>
<evidence type="ECO:0000259" key="7">
    <source>
        <dbReference type="Pfam" id="PF10590"/>
    </source>
</evidence>
<feature type="binding site" evidence="5">
    <location>
        <begin position="72"/>
        <end position="73"/>
    </location>
    <ligand>
        <name>FMN</name>
        <dbReference type="ChEBI" id="CHEBI:58210"/>
    </ligand>
</feature>
<dbReference type="PIRSF" id="PIRSF000190">
    <property type="entry name" value="Pyd_amn-ph_oxd"/>
    <property type="match status" value="1"/>
</dbReference>
<feature type="binding site" evidence="5">
    <location>
        <position position="78"/>
    </location>
    <ligand>
        <name>FMN</name>
        <dbReference type="ChEBI" id="CHEBI:58210"/>
    </ligand>
</feature>
<dbReference type="Proteomes" id="UP000478148">
    <property type="component" value="Unassembled WGS sequence"/>
</dbReference>
<comment type="similarity">
    <text evidence="1">Belongs to the pyridoxamine 5'-phosphate oxidase family.</text>
</comment>
<evidence type="ECO:0000256" key="4">
    <source>
        <dbReference type="ARBA" id="ARBA00023002"/>
    </source>
</evidence>
<evidence type="ECO:0000256" key="2">
    <source>
        <dbReference type="ARBA" id="ARBA00022630"/>
    </source>
</evidence>
<comment type="caution">
    <text evidence="8">The sequence shown here is derived from an EMBL/GenBank/DDBJ whole genome shotgun (WGS) entry which is preliminary data.</text>
</comment>
<name>A0A6M1KR36_9ACTN</name>
<dbReference type="NCBIfam" id="NF004231">
    <property type="entry name" value="PRK05679.1"/>
    <property type="match status" value="1"/>
</dbReference>
<dbReference type="Pfam" id="PF01243">
    <property type="entry name" value="PNPOx_N"/>
    <property type="match status" value="1"/>
</dbReference>
<dbReference type="GO" id="GO:0010181">
    <property type="term" value="F:FMN binding"/>
    <property type="evidence" value="ECO:0007669"/>
    <property type="project" value="InterPro"/>
</dbReference>
<dbReference type="InterPro" id="IPR000659">
    <property type="entry name" value="Pyridox_Oxase"/>
</dbReference>
<feature type="domain" description="Pyridoxamine 5'-phosphate oxidase N-terminal" evidence="6">
    <location>
        <begin position="39"/>
        <end position="137"/>
    </location>
</feature>
<dbReference type="SUPFAM" id="SSF50475">
    <property type="entry name" value="FMN-binding split barrel"/>
    <property type="match status" value="1"/>
</dbReference>
<comment type="cofactor">
    <cofactor evidence="5">
        <name>FMN</name>
        <dbReference type="ChEBI" id="CHEBI:58210"/>
    </cofactor>
    <text evidence="5">Binds 1 FMN per subunit.</text>
</comment>
<dbReference type="PANTHER" id="PTHR10851">
    <property type="entry name" value="PYRIDOXINE-5-PHOSPHATE OXIDASE"/>
    <property type="match status" value="1"/>
</dbReference>
<protein>
    <submittedName>
        <fullName evidence="8">Pyridoxamine 5'-phosphate oxidase</fullName>
        <ecNumber evidence="8">1.4.3.5</ecNumber>
    </submittedName>
</protein>
<keyword evidence="2" id="KW-0285">Flavoprotein</keyword>
<evidence type="ECO:0000259" key="6">
    <source>
        <dbReference type="Pfam" id="PF01243"/>
    </source>
</evidence>
<evidence type="ECO:0000313" key="9">
    <source>
        <dbReference type="Proteomes" id="UP000478148"/>
    </source>
</evidence>
<evidence type="ECO:0000256" key="5">
    <source>
        <dbReference type="PIRSR" id="PIRSR000190-2"/>
    </source>
</evidence>
<dbReference type="EMBL" id="SAIY01000002">
    <property type="protein sequence ID" value="NGM12448.1"/>
    <property type="molecule type" value="Genomic_DNA"/>
</dbReference>
<dbReference type="Gene3D" id="2.30.110.10">
    <property type="entry name" value="Electron Transport, Fmn-binding Protein, Chain A"/>
    <property type="match status" value="1"/>
</dbReference>
<dbReference type="Pfam" id="PF10590">
    <property type="entry name" value="PNP_phzG_C"/>
    <property type="match status" value="1"/>
</dbReference>
<evidence type="ECO:0000313" key="8">
    <source>
        <dbReference type="EMBL" id="NGM12448.1"/>
    </source>
</evidence>
<sequence>MRVERRVPRQQAENPQWIGADPLRRFQDWRADWVARCPTDPAAVVLATVGPDGRPTARYVDLAYVDTGFVFFTSYRSRKATDLAVSPYAELCFGWLETSRQVRVNGPVERLDPLASDEYYTRLPRPVQLLAWSTDQRSVLDESLTDRIVATERRFAGQEIPRPTQWGGLRLLPEQIEFWQGGPAGAPDRLRYRHTGDGWAGERIAP</sequence>
<dbReference type="InterPro" id="IPR019576">
    <property type="entry name" value="Pyridoxamine_oxidase_dimer_C"/>
</dbReference>
<dbReference type="InterPro" id="IPR011576">
    <property type="entry name" value="Pyridox_Oxase_N"/>
</dbReference>
<dbReference type="GO" id="GO:0008615">
    <property type="term" value="P:pyridoxine biosynthetic process"/>
    <property type="evidence" value="ECO:0007669"/>
    <property type="project" value="InterPro"/>
</dbReference>
<feature type="binding site" evidence="5">
    <location>
        <position position="79"/>
    </location>
    <ligand>
        <name>FMN</name>
        <dbReference type="ChEBI" id="CHEBI:58210"/>
    </ligand>
</feature>
<feature type="binding site" evidence="5">
    <location>
        <position position="179"/>
    </location>
    <ligand>
        <name>FMN</name>
        <dbReference type="ChEBI" id="CHEBI:58210"/>
    </ligand>
</feature>
<dbReference type="PANTHER" id="PTHR10851:SF0">
    <property type="entry name" value="PYRIDOXINE-5'-PHOSPHATE OXIDASE"/>
    <property type="match status" value="1"/>
</dbReference>
<feature type="domain" description="Pyridoxine 5'-phosphate oxidase dimerisation C-terminal" evidence="7">
    <location>
        <begin position="166"/>
        <end position="206"/>
    </location>
</feature>
<keyword evidence="3 5" id="KW-0288">FMN</keyword>
<evidence type="ECO:0000256" key="3">
    <source>
        <dbReference type="ARBA" id="ARBA00022643"/>
    </source>
</evidence>
<evidence type="ECO:0000256" key="1">
    <source>
        <dbReference type="ARBA" id="ARBA00007301"/>
    </source>
</evidence>
<proteinExistence type="inferred from homology"/>
<keyword evidence="4 8" id="KW-0560">Oxidoreductase</keyword>
<gene>
    <name evidence="8" type="primary">pdxH</name>
    <name evidence="8" type="ORF">ENC19_07155</name>
</gene>
<dbReference type="EC" id="1.4.3.5" evidence="8"/>